<evidence type="ECO:0000256" key="4">
    <source>
        <dbReference type="ARBA" id="ARBA00023136"/>
    </source>
</evidence>
<dbReference type="GO" id="GO:0016020">
    <property type="term" value="C:membrane"/>
    <property type="evidence" value="ECO:0007669"/>
    <property type="project" value="UniProtKB-SubCell"/>
</dbReference>
<comment type="caution">
    <text evidence="9">The sequence shown here is derived from an EMBL/GenBank/DDBJ whole genome shotgun (WGS) entry which is preliminary data.</text>
</comment>
<feature type="region of interest" description="Disordered" evidence="6">
    <location>
        <begin position="364"/>
        <end position="436"/>
    </location>
</feature>
<dbReference type="PANTHER" id="PTHR33048:SF19">
    <property type="entry name" value="MEMBRANE PROTEIN PTH11-LIKE, PUTATIVE (AFU_ORTHOLOGUE AFUA_1G14080)-RELATED"/>
    <property type="match status" value="1"/>
</dbReference>
<dbReference type="PANTHER" id="PTHR33048">
    <property type="entry name" value="PTH11-LIKE INTEGRAL MEMBRANE PROTEIN (AFU_ORTHOLOGUE AFUA_5G11245)"/>
    <property type="match status" value="1"/>
</dbReference>
<evidence type="ECO:0000256" key="2">
    <source>
        <dbReference type="ARBA" id="ARBA00022692"/>
    </source>
</evidence>
<accession>A0A9P8AS68</accession>
<protein>
    <recommendedName>
        <fullName evidence="8">Rhodopsin domain-containing protein</fullName>
    </recommendedName>
</protein>
<feature type="transmembrane region" description="Helical" evidence="7">
    <location>
        <begin position="156"/>
        <end position="180"/>
    </location>
</feature>
<feature type="domain" description="Rhodopsin" evidence="8">
    <location>
        <begin position="25"/>
        <end position="215"/>
    </location>
</feature>
<evidence type="ECO:0000256" key="1">
    <source>
        <dbReference type="ARBA" id="ARBA00004141"/>
    </source>
</evidence>
<feature type="transmembrane region" description="Helical" evidence="7">
    <location>
        <begin position="114"/>
        <end position="136"/>
    </location>
</feature>
<dbReference type="Proteomes" id="UP000812287">
    <property type="component" value="Unassembled WGS sequence"/>
</dbReference>
<gene>
    <name evidence="9" type="ORF">BT62DRAFT_969370</name>
</gene>
<evidence type="ECO:0000256" key="5">
    <source>
        <dbReference type="ARBA" id="ARBA00038359"/>
    </source>
</evidence>
<evidence type="ECO:0000313" key="9">
    <source>
        <dbReference type="EMBL" id="KAG7445671.1"/>
    </source>
</evidence>
<dbReference type="RefSeq" id="XP_043039171.1">
    <property type="nucleotide sequence ID" value="XM_043188940.1"/>
</dbReference>
<feature type="transmembrane region" description="Helical" evidence="7">
    <location>
        <begin position="192"/>
        <end position="215"/>
    </location>
</feature>
<proteinExistence type="inferred from homology"/>
<feature type="transmembrane region" description="Helical" evidence="7">
    <location>
        <begin position="40"/>
        <end position="59"/>
    </location>
</feature>
<dbReference type="AlphaFoldDB" id="A0A9P8AS68"/>
<dbReference type="GeneID" id="66111237"/>
<keyword evidence="3 7" id="KW-1133">Transmembrane helix</keyword>
<feature type="transmembrane region" description="Helical" evidence="7">
    <location>
        <begin position="79"/>
        <end position="102"/>
    </location>
</feature>
<feature type="region of interest" description="Disordered" evidence="6">
    <location>
        <begin position="448"/>
        <end position="489"/>
    </location>
</feature>
<dbReference type="Pfam" id="PF20684">
    <property type="entry name" value="Fung_rhodopsin"/>
    <property type="match status" value="1"/>
</dbReference>
<evidence type="ECO:0000256" key="7">
    <source>
        <dbReference type="SAM" id="Phobius"/>
    </source>
</evidence>
<evidence type="ECO:0000259" key="8">
    <source>
        <dbReference type="Pfam" id="PF20684"/>
    </source>
</evidence>
<evidence type="ECO:0000256" key="6">
    <source>
        <dbReference type="SAM" id="MobiDB-lite"/>
    </source>
</evidence>
<name>A0A9P8AS68_9AGAR</name>
<comment type="subcellular location">
    <subcellularLocation>
        <location evidence="1">Membrane</location>
        <topology evidence="1">Multi-pass membrane protein</topology>
    </subcellularLocation>
</comment>
<comment type="similarity">
    <text evidence="5">Belongs to the SAT4 family.</text>
</comment>
<keyword evidence="10" id="KW-1185">Reference proteome</keyword>
<dbReference type="InterPro" id="IPR049326">
    <property type="entry name" value="Rhodopsin_dom_fungi"/>
</dbReference>
<dbReference type="OrthoDB" id="3229610at2759"/>
<feature type="transmembrane region" description="Helical" evidence="7">
    <location>
        <begin position="227"/>
        <end position="247"/>
    </location>
</feature>
<feature type="transmembrane region" description="Helical" evidence="7">
    <location>
        <begin position="6"/>
        <end position="28"/>
    </location>
</feature>
<feature type="compositionally biased region" description="Basic and acidic residues" evidence="6">
    <location>
        <begin position="479"/>
        <end position="489"/>
    </location>
</feature>
<organism evidence="9 10">
    <name type="scientific">Guyanagaster necrorhizus</name>
    <dbReference type="NCBI Taxonomy" id="856835"/>
    <lineage>
        <taxon>Eukaryota</taxon>
        <taxon>Fungi</taxon>
        <taxon>Dikarya</taxon>
        <taxon>Basidiomycota</taxon>
        <taxon>Agaricomycotina</taxon>
        <taxon>Agaricomycetes</taxon>
        <taxon>Agaricomycetidae</taxon>
        <taxon>Agaricales</taxon>
        <taxon>Marasmiineae</taxon>
        <taxon>Physalacriaceae</taxon>
        <taxon>Guyanagaster</taxon>
    </lineage>
</organism>
<feature type="compositionally biased region" description="Polar residues" evidence="6">
    <location>
        <begin position="364"/>
        <end position="379"/>
    </location>
</feature>
<keyword evidence="2 7" id="KW-0812">Transmembrane</keyword>
<dbReference type="EMBL" id="MU250536">
    <property type="protein sequence ID" value="KAG7445671.1"/>
    <property type="molecule type" value="Genomic_DNA"/>
</dbReference>
<keyword evidence="4 7" id="KW-0472">Membrane</keyword>
<reference evidence="9" key="1">
    <citation type="submission" date="2020-11" db="EMBL/GenBank/DDBJ databases">
        <title>Adaptations for nitrogen fixation in a non-lichenized fungal sporocarp promotes dispersal by wood-feeding termites.</title>
        <authorList>
            <consortium name="DOE Joint Genome Institute"/>
            <person name="Koch R.A."/>
            <person name="Yoon G."/>
            <person name="Arayal U."/>
            <person name="Lail K."/>
            <person name="Amirebrahimi M."/>
            <person name="Labutti K."/>
            <person name="Lipzen A."/>
            <person name="Riley R."/>
            <person name="Barry K."/>
            <person name="Henrissat B."/>
            <person name="Grigoriev I.V."/>
            <person name="Herr J.R."/>
            <person name="Aime M.C."/>
        </authorList>
    </citation>
    <scope>NUCLEOTIDE SEQUENCE</scope>
    <source>
        <strain evidence="9">MCA 3950</strain>
    </source>
</reference>
<evidence type="ECO:0000256" key="3">
    <source>
        <dbReference type="ARBA" id="ARBA00022989"/>
    </source>
</evidence>
<sequence>MITVWTLRITATVLHGLAQIFTFFRLAYRSRKARLWLDDACASIAMVCSLAWLVCYWILTDVPGVGPIGQSELFRIRSYWVDSATFLSIVWLSRMSLMFSFIRSSPPGFLSRKLPFFASVLFLLMWASLLAQRIYLCDQDESWQDQPQPKCDNQTIRITVLAFELFSNLIILATPVVTLIAGTVYHAQHRVLLILLFCALIITAVSVVHAVFWIHESYVVLLEDLTAIIESGASLIFINLVVGVMFLHQRMDRNVEYPDDLEYPDGSSTFRKKRSSQLKQHIGPPRRLNAIRLSLQGTGHESFATSIPHIYLDDNNTLTGSTTDISKIHGAEKTIDSGVELEPYTPAIYAEETSKLFRPTSYQSSLSRYSDDSPTTANFRHSADSRLSTCPMLRSPDVMSPPAKLDHPPSPPPTAAPPNKSVRFLSPLSPRSPATSMYSSIYNRSLIDEDPFQRRQPVPPLPHVEGGDVTVLPPGKGKPLTEAEKPIPF</sequence>
<evidence type="ECO:0000313" key="10">
    <source>
        <dbReference type="Proteomes" id="UP000812287"/>
    </source>
</evidence>
<dbReference type="InterPro" id="IPR052337">
    <property type="entry name" value="SAT4-like"/>
</dbReference>